<dbReference type="EnsemblPlants" id="Pp3c6_1990V3.1">
    <property type="protein sequence ID" value="Pp3c6_1990V3.1"/>
    <property type="gene ID" value="Pp3c6_1990"/>
</dbReference>
<dbReference type="AlphaFoldDB" id="A0A2K1KE17"/>
<dbReference type="Gramene" id="Pp3c6_1990V3.1">
    <property type="protein sequence ID" value="Pp3c6_1990V3.1"/>
    <property type="gene ID" value="Pp3c6_1990"/>
</dbReference>
<organism evidence="4">
    <name type="scientific">Physcomitrium patens</name>
    <name type="common">Spreading-leaved earth moss</name>
    <name type="synonym">Physcomitrella patens</name>
    <dbReference type="NCBI Taxonomy" id="3218"/>
    <lineage>
        <taxon>Eukaryota</taxon>
        <taxon>Viridiplantae</taxon>
        <taxon>Streptophyta</taxon>
        <taxon>Embryophyta</taxon>
        <taxon>Bryophyta</taxon>
        <taxon>Bryophytina</taxon>
        <taxon>Bryopsida</taxon>
        <taxon>Funariidae</taxon>
        <taxon>Funariales</taxon>
        <taxon>Funariaceae</taxon>
        <taxon>Physcomitrium</taxon>
    </lineage>
</organism>
<dbReference type="RefSeq" id="XP_024379109.1">
    <property type="nucleotide sequence ID" value="XM_024523341.2"/>
</dbReference>
<dbReference type="CDD" id="cd00371">
    <property type="entry name" value="HMA"/>
    <property type="match status" value="1"/>
</dbReference>
<dbReference type="InterPro" id="IPR006121">
    <property type="entry name" value="HMA_dom"/>
</dbReference>
<reference evidence="5" key="3">
    <citation type="submission" date="2020-12" db="UniProtKB">
        <authorList>
            <consortium name="EnsemblPlants"/>
        </authorList>
    </citation>
    <scope>IDENTIFICATION</scope>
</reference>
<evidence type="ECO:0000259" key="3">
    <source>
        <dbReference type="PROSITE" id="PS50846"/>
    </source>
</evidence>
<sequence>MENQEVFTYFTGGPPPNWLESNSWYAPVKVAPAETMPLVGLKKLDLKVGMCCMKCAEIISEEIREVPGVLDVQCDYSSNKVTVIGKPYPPDVLKRAKKIDKKAHFWPPSPPAPKEEANKAEAKKKEVKVEKKEEKVNEEEKKEKKEEKQEKKEEGGGKEKKEDKPKGPAPAPPPQAVQYPPYEYLVSRYPSFDYHPSQSYNPLLPYNPYPNSRQLFYDWPHFRTAEGAEAAFVPPPKPVPYQTVSDLWNIFQPP</sequence>
<dbReference type="Proteomes" id="UP000006727">
    <property type="component" value="Chromosome 6"/>
</dbReference>
<feature type="region of interest" description="Disordered" evidence="2">
    <location>
        <begin position="103"/>
        <end position="179"/>
    </location>
</feature>
<dbReference type="EMBL" id="ABEU02000006">
    <property type="protein sequence ID" value="PNR52023.1"/>
    <property type="molecule type" value="Genomic_DNA"/>
</dbReference>
<dbReference type="RefSeq" id="XP_024379107.1">
    <property type="nucleotide sequence ID" value="XM_024523339.2"/>
</dbReference>
<dbReference type="Gene3D" id="3.30.70.100">
    <property type="match status" value="1"/>
</dbReference>
<dbReference type="InterPro" id="IPR036163">
    <property type="entry name" value="HMA_dom_sf"/>
</dbReference>
<protein>
    <recommendedName>
        <fullName evidence="3">HMA domain-containing protein</fullName>
    </recommendedName>
</protein>
<keyword evidence="1" id="KW-0479">Metal-binding</keyword>
<keyword evidence="6" id="KW-1185">Reference proteome</keyword>
<dbReference type="EnsemblPlants" id="Pp3c6_1990V3.2">
    <property type="protein sequence ID" value="Pp3c6_1990V3.2"/>
    <property type="gene ID" value="Pp3c6_1990"/>
</dbReference>
<dbReference type="KEGG" id="ppp:112283931"/>
<evidence type="ECO:0000256" key="2">
    <source>
        <dbReference type="SAM" id="MobiDB-lite"/>
    </source>
</evidence>
<reference evidence="4 6" key="2">
    <citation type="journal article" date="2018" name="Plant J.">
        <title>The Physcomitrella patens chromosome-scale assembly reveals moss genome structure and evolution.</title>
        <authorList>
            <person name="Lang D."/>
            <person name="Ullrich K.K."/>
            <person name="Murat F."/>
            <person name="Fuchs J."/>
            <person name="Jenkins J."/>
            <person name="Haas F.B."/>
            <person name="Piednoel M."/>
            <person name="Gundlach H."/>
            <person name="Van Bel M."/>
            <person name="Meyberg R."/>
            <person name="Vives C."/>
            <person name="Morata J."/>
            <person name="Symeonidi A."/>
            <person name="Hiss M."/>
            <person name="Muchero W."/>
            <person name="Kamisugi Y."/>
            <person name="Saleh O."/>
            <person name="Blanc G."/>
            <person name="Decker E.L."/>
            <person name="van Gessel N."/>
            <person name="Grimwood J."/>
            <person name="Hayes R.D."/>
            <person name="Graham S.W."/>
            <person name="Gunter L.E."/>
            <person name="McDaniel S.F."/>
            <person name="Hoernstein S.N.W."/>
            <person name="Larsson A."/>
            <person name="Li F.W."/>
            <person name="Perroud P.F."/>
            <person name="Phillips J."/>
            <person name="Ranjan P."/>
            <person name="Rokshar D.S."/>
            <person name="Rothfels C.J."/>
            <person name="Schneider L."/>
            <person name="Shu S."/>
            <person name="Stevenson D.W."/>
            <person name="Thummler F."/>
            <person name="Tillich M."/>
            <person name="Villarreal Aguilar J.C."/>
            <person name="Widiez T."/>
            <person name="Wong G.K."/>
            <person name="Wymore A."/>
            <person name="Zhang Y."/>
            <person name="Zimmer A.D."/>
            <person name="Quatrano R.S."/>
            <person name="Mayer K.F.X."/>
            <person name="Goodstein D."/>
            <person name="Casacuberta J.M."/>
            <person name="Vandepoele K."/>
            <person name="Reski R."/>
            <person name="Cuming A.C."/>
            <person name="Tuskan G.A."/>
            <person name="Maumus F."/>
            <person name="Salse J."/>
            <person name="Schmutz J."/>
            <person name="Rensing S.A."/>
        </authorList>
    </citation>
    <scope>NUCLEOTIDE SEQUENCE [LARGE SCALE GENOMIC DNA]</scope>
    <source>
        <strain evidence="5 6">cv. Gransden 2004</strain>
    </source>
</reference>
<dbReference type="RefSeq" id="XP_024379108.1">
    <property type="nucleotide sequence ID" value="XM_024523340.2"/>
</dbReference>
<feature type="compositionally biased region" description="Basic and acidic residues" evidence="2">
    <location>
        <begin position="113"/>
        <end position="166"/>
    </location>
</feature>
<proteinExistence type="predicted"/>
<evidence type="ECO:0000256" key="1">
    <source>
        <dbReference type="ARBA" id="ARBA00022723"/>
    </source>
</evidence>
<dbReference type="OrthoDB" id="689350at2759"/>
<dbReference type="Gramene" id="Pp3c6_1990V3.2">
    <property type="protein sequence ID" value="Pp3c6_1990V3.2"/>
    <property type="gene ID" value="Pp3c6_1990"/>
</dbReference>
<gene>
    <name evidence="5" type="primary">LOC112283931</name>
    <name evidence="4" type="ORF">PHYPA_008397</name>
</gene>
<dbReference type="SUPFAM" id="SSF55008">
    <property type="entry name" value="HMA, heavy metal-associated domain"/>
    <property type="match status" value="1"/>
</dbReference>
<name>A0A2K1KE17_PHYPA</name>
<dbReference type="GO" id="GO:0046872">
    <property type="term" value="F:metal ion binding"/>
    <property type="evidence" value="ECO:0007669"/>
    <property type="project" value="UniProtKB-KW"/>
</dbReference>
<evidence type="ECO:0000313" key="5">
    <source>
        <dbReference type="EnsemblPlants" id="Pp3c6_1990V3.1"/>
    </source>
</evidence>
<dbReference type="PANTHER" id="PTHR22814:SF336">
    <property type="entry name" value="HEAVY METAL-ASSOCIATED ISOPRENYLATED PLANT PROTEIN 23"/>
    <property type="match status" value="1"/>
</dbReference>
<dbReference type="GeneID" id="112283931"/>
<reference evidence="4 6" key="1">
    <citation type="journal article" date="2008" name="Science">
        <title>The Physcomitrella genome reveals evolutionary insights into the conquest of land by plants.</title>
        <authorList>
            <person name="Rensing S."/>
            <person name="Lang D."/>
            <person name="Zimmer A."/>
            <person name="Terry A."/>
            <person name="Salamov A."/>
            <person name="Shapiro H."/>
            <person name="Nishiyama T."/>
            <person name="Perroud P.-F."/>
            <person name="Lindquist E."/>
            <person name="Kamisugi Y."/>
            <person name="Tanahashi T."/>
            <person name="Sakakibara K."/>
            <person name="Fujita T."/>
            <person name="Oishi K."/>
            <person name="Shin-I T."/>
            <person name="Kuroki Y."/>
            <person name="Toyoda A."/>
            <person name="Suzuki Y."/>
            <person name="Hashimoto A."/>
            <person name="Yamaguchi K."/>
            <person name="Sugano A."/>
            <person name="Kohara Y."/>
            <person name="Fujiyama A."/>
            <person name="Anterola A."/>
            <person name="Aoki S."/>
            <person name="Ashton N."/>
            <person name="Barbazuk W.B."/>
            <person name="Barker E."/>
            <person name="Bennetzen J."/>
            <person name="Bezanilla M."/>
            <person name="Blankenship R."/>
            <person name="Cho S.H."/>
            <person name="Dutcher S."/>
            <person name="Estelle M."/>
            <person name="Fawcett J.A."/>
            <person name="Gundlach H."/>
            <person name="Hanada K."/>
            <person name="Heyl A."/>
            <person name="Hicks K.A."/>
            <person name="Hugh J."/>
            <person name="Lohr M."/>
            <person name="Mayer K."/>
            <person name="Melkozernov A."/>
            <person name="Murata T."/>
            <person name="Nelson D."/>
            <person name="Pils B."/>
            <person name="Prigge M."/>
            <person name="Reiss B."/>
            <person name="Renner T."/>
            <person name="Rombauts S."/>
            <person name="Rushton P."/>
            <person name="Sanderfoot A."/>
            <person name="Schween G."/>
            <person name="Shiu S.-H."/>
            <person name="Stueber K."/>
            <person name="Theodoulou F.L."/>
            <person name="Tu H."/>
            <person name="Van de Peer Y."/>
            <person name="Verrier P.J."/>
            <person name="Waters E."/>
            <person name="Wood A."/>
            <person name="Yang L."/>
            <person name="Cove D."/>
            <person name="Cuming A."/>
            <person name="Hasebe M."/>
            <person name="Lucas S."/>
            <person name="Mishler D.B."/>
            <person name="Reski R."/>
            <person name="Grigoriev I."/>
            <person name="Quatrano R.S."/>
            <person name="Boore J.L."/>
        </authorList>
    </citation>
    <scope>NUCLEOTIDE SEQUENCE [LARGE SCALE GENOMIC DNA]</scope>
    <source>
        <strain evidence="5 6">cv. Gransden 2004</strain>
    </source>
</reference>
<evidence type="ECO:0000313" key="6">
    <source>
        <dbReference type="Proteomes" id="UP000006727"/>
    </source>
</evidence>
<evidence type="ECO:0000313" key="4">
    <source>
        <dbReference type="EMBL" id="PNR52023.1"/>
    </source>
</evidence>
<feature type="domain" description="HMA" evidence="3">
    <location>
        <begin position="41"/>
        <end position="104"/>
    </location>
</feature>
<dbReference type="PROSITE" id="PS50846">
    <property type="entry name" value="HMA_2"/>
    <property type="match status" value="1"/>
</dbReference>
<dbReference type="PANTHER" id="PTHR22814">
    <property type="entry name" value="COPPER TRANSPORT PROTEIN ATOX1-RELATED"/>
    <property type="match status" value="1"/>
</dbReference>
<accession>A0A2K1KE17</accession>
<dbReference type="Pfam" id="PF00403">
    <property type="entry name" value="HMA"/>
    <property type="match status" value="1"/>
</dbReference>
<dbReference type="PaxDb" id="3218-PP1S77_115V6.1"/>